<evidence type="ECO:0000313" key="3">
    <source>
        <dbReference type="Proteomes" id="UP001221898"/>
    </source>
</evidence>
<keyword evidence="3" id="KW-1185">Reference proteome</keyword>
<dbReference type="EMBL" id="JAINUG010000259">
    <property type="protein sequence ID" value="KAJ8385095.1"/>
    <property type="molecule type" value="Genomic_DNA"/>
</dbReference>
<gene>
    <name evidence="2" type="ORF">AAFF_G00193160</name>
</gene>
<dbReference type="AlphaFoldDB" id="A0AAD7W6D3"/>
<name>A0AAD7W6D3_9TELE</name>
<evidence type="ECO:0008006" key="4">
    <source>
        <dbReference type="Google" id="ProtNLM"/>
    </source>
</evidence>
<accession>A0AAD7W6D3</accession>
<reference evidence="2" key="1">
    <citation type="journal article" date="2023" name="Science">
        <title>Genome structures resolve the early diversification of teleost fishes.</title>
        <authorList>
            <person name="Parey E."/>
            <person name="Louis A."/>
            <person name="Montfort J."/>
            <person name="Bouchez O."/>
            <person name="Roques C."/>
            <person name="Iampietro C."/>
            <person name="Lluch J."/>
            <person name="Castinel A."/>
            <person name="Donnadieu C."/>
            <person name="Desvignes T."/>
            <person name="Floi Bucao C."/>
            <person name="Jouanno E."/>
            <person name="Wen M."/>
            <person name="Mejri S."/>
            <person name="Dirks R."/>
            <person name="Jansen H."/>
            <person name="Henkel C."/>
            <person name="Chen W.J."/>
            <person name="Zahm M."/>
            <person name="Cabau C."/>
            <person name="Klopp C."/>
            <person name="Thompson A.W."/>
            <person name="Robinson-Rechavi M."/>
            <person name="Braasch I."/>
            <person name="Lecointre G."/>
            <person name="Bobe J."/>
            <person name="Postlethwait J.H."/>
            <person name="Berthelot C."/>
            <person name="Roest Crollius H."/>
            <person name="Guiguen Y."/>
        </authorList>
    </citation>
    <scope>NUCLEOTIDE SEQUENCE</scope>
    <source>
        <strain evidence="2">NC1722</strain>
    </source>
</reference>
<comment type="caution">
    <text evidence="2">The sequence shown here is derived from an EMBL/GenBank/DDBJ whole genome shotgun (WGS) entry which is preliminary data.</text>
</comment>
<dbReference type="SUPFAM" id="SSF53098">
    <property type="entry name" value="Ribonuclease H-like"/>
    <property type="match status" value="1"/>
</dbReference>
<feature type="compositionally biased region" description="Acidic residues" evidence="1">
    <location>
        <begin position="97"/>
        <end position="109"/>
    </location>
</feature>
<dbReference type="InterPro" id="IPR012337">
    <property type="entry name" value="RNaseH-like_sf"/>
</dbReference>
<organism evidence="2 3">
    <name type="scientific">Aldrovandia affinis</name>
    <dbReference type="NCBI Taxonomy" id="143900"/>
    <lineage>
        <taxon>Eukaryota</taxon>
        <taxon>Metazoa</taxon>
        <taxon>Chordata</taxon>
        <taxon>Craniata</taxon>
        <taxon>Vertebrata</taxon>
        <taxon>Euteleostomi</taxon>
        <taxon>Actinopterygii</taxon>
        <taxon>Neopterygii</taxon>
        <taxon>Teleostei</taxon>
        <taxon>Notacanthiformes</taxon>
        <taxon>Halosauridae</taxon>
        <taxon>Aldrovandia</taxon>
    </lineage>
</organism>
<proteinExistence type="predicted"/>
<dbReference type="Proteomes" id="UP001221898">
    <property type="component" value="Unassembled WGS sequence"/>
</dbReference>
<evidence type="ECO:0000256" key="1">
    <source>
        <dbReference type="SAM" id="MobiDB-lite"/>
    </source>
</evidence>
<evidence type="ECO:0000313" key="2">
    <source>
        <dbReference type="EMBL" id="KAJ8385095.1"/>
    </source>
</evidence>
<sequence>MAYYGVLLPTIATLIEKLQKIKRESKLQYCTPLVDALIGGVKQRFGYVFESRKCLMATACHPMFRMEYILMEQKADTETGLREEVRRLQTPSTSPTADEEEDPVSEDDITSFFPKKKDDRLDEVEVFLKSLDTSLLTAFASLPKMRRVFIKFNTGVPASAACERLFSVGKDIFTAKRSRLSDKSFERLLMCCVNKRFCSGN</sequence>
<protein>
    <recommendedName>
        <fullName evidence="4">HAT C-terminal dimerisation domain-containing protein</fullName>
    </recommendedName>
</protein>
<feature type="region of interest" description="Disordered" evidence="1">
    <location>
        <begin position="84"/>
        <end position="110"/>
    </location>
</feature>